<dbReference type="Gene3D" id="3.20.20.80">
    <property type="entry name" value="Glycosidases"/>
    <property type="match status" value="1"/>
</dbReference>
<evidence type="ECO:0000259" key="5">
    <source>
        <dbReference type="SMART" id="SM00642"/>
    </source>
</evidence>
<dbReference type="InterPro" id="IPR014756">
    <property type="entry name" value="Ig_E-set"/>
</dbReference>
<evidence type="ECO:0000313" key="7">
    <source>
        <dbReference type="EMBL" id="OQK00088.1"/>
    </source>
</evidence>
<dbReference type="GO" id="GO:0004558">
    <property type="term" value="F:alpha-1,4-glucosidase activity"/>
    <property type="evidence" value="ECO:0007669"/>
    <property type="project" value="InterPro"/>
</dbReference>
<sequence>MSLPFLFHSQTVDGLAFDGKRVKVCLKTEALTFDAVYVRIEPDNEEYLVAMVQCGRAGELLLWEVSFEPNRDRDITHYVFKVVRNGQQYWLDARGVQKRIPPKEFHFKLNVNHQPPRWVQEQVFYQIFPDRFAASQSESAIREAYCDYDPDAVIKTWGEPVGNHQNSGAREFFGGDLKGVEQKLGYLEQLGVTALYFNPIFSSPSNHKYDTTDYFTIDPMLGTNEHFASLCEKIRSKNMKIVLDAVFNHTSVHHPWFDIQQKGKGAYGNPQSDFRDYYFFDRESNHYIGWKGIDNLPVLNFENHEVREYIYQGEASVIKHWLKPPYSVDGWRFDVIHMLGEGEGAKNNAHYVKAFRQATKSVNPNAYVLGEHFFEATQWLQGEQEDGAMNYYGFAHPVRAFIAHQDITYDPIDIDGFEFKAWLDEARAKVPFANQLSQLNQLDSHDTARFLTLVNGDEKKMQIALALLMTYVGAPCIYYGSEVGLEGSFDPDNRRCFPWHLVQGSPWLQLYQQWIEIRKQFKALQSGSMQWLYCDERAFAYARQLGEETIIVAVNIGLQESTIDLPLWQLGLNAKHLHQLLDKCEIIDYEGHVSVNMAALSINLWQVK</sequence>
<evidence type="ECO:0000256" key="3">
    <source>
        <dbReference type="PIRSR" id="PIRSR036918-50"/>
    </source>
</evidence>
<feature type="active site" description="Nucleophile" evidence="3">
    <location>
        <position position="334"/>
    </location>
</feature>
<dbReference type="SUPFAM" id="SSF51445">
    <property type="entry name" value="(Trans)glycosidases"/>
    <property type="match status" value="1"/>
</dbReference>
<keyword evidence="2 6" id="KW-0326">Glycosidase</keyword>
<evidence type="ECO:0000256" key="1">
    <source>
        <dbReference type="ARBA" id="ARBA00022801"/>
    </source>
</evidence>
<dbReference type="CDD" id="cd11338">
    <property type="entry name" value="AmyAc_CMD"/>
    <property type="match status" value="1"/>
</dbReference>
<organism evidence="6">
    <name type="scientific">Vibrio parahaemolyticus</name>
    <dbReference type="NCBI Taxonomy" id="670"/>
    <lineage>
        <taxon>Bacteria</taxon>
        <taxon>Pseudomonadati</taxon>
        <taxon>Pseudomonadota</taxon>
        <taxon>Gammaproteobacteria</taxon>
        <taxon>Vibrionales</taxon>
        <taxon>Vibrionaceae</taxon>
        <taxon>Vibrio</taxon>
    </lineage>
</organism>
<dbReference type="GO" id="GO:0005737">
    <property type="term" value="C:cytoplasm"/>
    <property type="evidence" value="ECO:0007669"/>
    <property type="project" value="InterPro"/>
</dbReference>
<name>A0A249W4M8_VIBPH</name>
<dbReference type="NCBIfam" id="NF008051">
    <property type="entry name" value="PRK10785.1"/>
    <property type="match status" value="1"/>
</dbReference>
<dbReference type="Gene3D" id="2.60.40.1180">
    <property type="entry name" value="Golgi alpha-mannosidase II"/>
    <property type="match status" value="1"/>
</dbReference>
<protein>
    <submittedName>
        <fullName evidence="6">Alpha-glycosidase</fullName>
    </submittedName>
    <submittedName>
        <fullName evidence="7">Maltodextrin glucosidase</fullName>
    </submittedName>
</protein>
<evidence type="ECO:0000256" key="2">
    <source>
        <dbReference type="ARBA" id="ARBA00023295"/>
    </source>
</evidence>
<dbReference type="GO" id="GO:0005975">
    <property type="term" value="P:carbohydrate metabolic process"/>
    <property type="evidence" value="ECO:0007669"/>
    <property type="project" value="InterPro"/>
</dbReference>
<dbReference type="InterPro" id="IPR013780">
    <property type="entry name" value="Glyco_hydro_b"/>
</dbReference>
<feature type="site" description="Transition state stabilizer" evidence="4">
    <location>
        <position position="446"/>
    </location>
</feature>
<dbReference type="RefSeq" id="WP_005494527.1">
    <property type="nucleotide sequence ID" value="NZ_CP023248.2"/>
</dbReference>
<dbReference type="PIRSF" id="PIRSF036918">
    <property type="entry name" value="Maltodextrin_glucosidase"/>
    <property type="match status" value="1"/>
</dbReference>
<reference evidence="7 8" key="1">
    <citation type="submission" date="2015-08" db="EMBL/GenBank/DDBJ databases">
        <title>Draft Genome Sequences of Vibrio parahaemolyticus Strains.</title>
        <authorList>
            <person name="Gonzalez-Escalona N."/>
            <person name="DePaola A."/>
        </authorList>
    </citation>
    <scope>NUCLEOTIDE SEQUENCE [LARGE SCALE GENOMIC DNA]</scope>
    <source>
        <strain evidence="7 8">CFSAN001621</strain>
    </source>
</reference>
<dbReference type="InterPro" id="IPR055138">
    <property type="entry name" value="Neopullulanase-like_C"/>
</dbReference>
<proteinExistence type="predicted"/>
<dbReference type="Pfam" id="PF22460">
    <property type="entry name" value="Neopullulanase-like_C"/>
    <property type="match status" value="1"/>
</dbReference>
<dbReference type="PANTHER" id="PTHR10357">
    <property type="entry name" value="ALPHA-AMYLASE FAMILY MEMBER"/>
    <property type="match status" value="1"/>
</dbReference>
<dbReference type="InterPro" id="IPR006047">
    <property type="entry name" value="GH13_cat_dom"/>
</dbReference>
<evidence type="ECO:0000256" key="4">
    <source>
        <dbReference type="PIRSR" id="PIRSR036918-51"/>
    </source>
</evidence>
<dbReference type="InterPro" id="IPR017069">
    <property type="entry name" value="MalZ"/>
</dbReference>
<feature type="active site" description="Proton donor" evidence="3">
    <location>
        <position position="371"/>
    </location>
</feature>
<keyword evidence="1" id="KW-0378">Hydrolase</keyword>
<dbReference type="CDD" id="cd02857">
    <property type="entry name" value="E_set_CDase_PDE_N"/>
    <property type="match status" value="1"/>
</dbReference>
<gene>
    <name evidence="7" type="ORF">AKG60_10825</name>
    <name evidence="6" type="ORF">YA91_13900</name>
</gene>
<dbReference type="AlphaFoldDB" id="A0A249W4M8"/>
<accession>A0A249W4M8</accession>
<dbReference type="Proteomes" id="UP000191946">
    <property type="component" value="Unassembled WGS sequence"/>
</dbReference>
<keyword evidence="8" id="KW-1185">Reference proteome</keyword>
<dbReference type="InterPro" id="IPR004185">
    <property type="entry name" value="Glyco_hydro_13_lg-like_dom"/>
</dbReference>
<feature type="domain" description="Glycosyl hydrolase family 13 catalytic" evidence="5">
    <location>
        <begin position="126"/>
        <end position="518"/>
    </location>
</feature>
<dbReference type="SUPFAM" id="SSF51011">
    <property type="entry name" value="Glycosyl hydrolase domain"/>
    <property type="match status" value="1"/>
</dbReference>
<dbReference type="PANTHER" id="PTHR10357:SF210">
    <property type="entry name" value="MALTODEXTRIN GLUCOSIDASE"/>
    <property type="match status" value="1"/>
</dbReference>
<dbReference type="EMBL" id="CP023248">
    <property type="protein sequence ID" value="ASZ51586.1"/>
    <property type="molecule type" value="Genomic_DNA"/>
</dbReference>
<dbReference type="SMART" id="SM00642">
    <property type="entry name" value="Aamy"/>
    <property type="match status" value="1"/>
</dbReference>
<dbReference type="EMBL" id="LHQV01000014">
    <property type="protein sequence ID" value="OQK00088.1"/>
    <property type="molecule type" value="Genomic_DNA"/>
</dbReference>
<evidence type="ECO:0000313" key="8">
    <source>
        <dbReference type="Proteomes" id="UP000191946"/>
    </source>
</evidence>
<dbReference type="InterPro" id="IPR017853">
    <property type="entry name" value="GH"/>
</dbReference>
<dbReference type="Pfam" id="PF00128">
    <property type="entry name" value="Alpha-amylase"/>
    <property type="match status" value="1"/>
</dbReference>
<reference evidence="6" key="2">
    <citation type="submission" date="2017-09" db="EMBL/GenBank/DDBJ databases">
        <authorList>
            <person name="Ehlers B."/>
            <person name="Leendertz F.H."/>
        </authorList>
    </citation>
    <scope>NUCLEOTIDE SEQUENCE</scope>
    <source>
        <strain evidence="6">MAVP-26</strain>
    </source>
</reference>
<evidence type="ECO:0000313" key="6">
    <source>
        <dbReference type="EMBL" id="ASZ51586.1"/>
    </source>
</evidence>
<dbReference type="SUPFAM" id="SSF81296">
    <property type="entry name" value="E set domains"/>
    <property type="match status" value="1"/>
</dbReference>